<dbReference type="EMBL" id="LNZH02000182">
    <property type="protein sequence ID" value="OCB88194.1"/>
    <property type="molecule type" value="Genomic_DNA"/>
</dbReference>
<protein>
    <recommendedName>
        <fullName evidence="1">Protein kinase domain-containing protein</fullName>
    </recommendedName>
</protein>
<reference evidence="2" key="1">
    <citation type="submission" date="2016-06" db="EMBL/GenBank/DDBJ databases">
        <title>Draft Genome sequence of the fungus Inonotus baumii.</title>
        <authorList>
            <person name="Zhu H."/>
            <person name="Lin W."/>
        </authorList>
    </citation>
    <scope>NUCLEOTIDE SEQUENCE</scope>
    <source>
        <strain evidence="2">821</strain>
    </source>
</reference>
<proteinExistence type="predicted"/>
<feature type="domain" description="Protein kinase" evidence="1">
    <location>
        <begin position="38"/>
        <end position="341"/>
    </location>
</feature>
<comment type="caution">
    <text evidence="2">The sequence shown here is derived from an EMBL/GenBank/DDBJ whole genome shotgun (WGS) entry which is preliminary data.</text>
</comment>
<dbReference type="PROSITE" id="PS50011">
    <property type="entry name" value="PROTEIN_KINASE_DOM"/>
    <property type="match status" value="2"/>
</dbReference>
<dbReference type="AlphaFoldDB" id="A0A9Q5HY84"/>
<dbReference type="SMART" id="SM00220">
    <property type="entry name" value="S_TKc"/>
    <property type="match status" value="1"/>
</dbReference>
<dbReference type="PANTHER" id="PTHR37542">
    <property type="entry name" value="HELO DOMAIN-CONTAINING PROTEIN-RELATED"/>
    <property type="match status" value="1"/>
</dbReference>
<dbReference type="Proteomes" id="UP000757232">
    <property type="component" value="Unassembled WGS sequence"/>
</dbReference>
<dbReference type="SUPFAM" id="SSF56112">
    <property type="entry name" value="Protein kinase-like (PK-like)"/>
    <property type="match status" value="2"/>
</dbReference>
<sequence length="744" mass="85780">MCSAKANIDDAQPRDLYDLSKDEEWWRDQHSLLKEHGYELRPRFRPGWKPSWTRRKKDPVLCEDGHPNFHPKVIDAIRISDGTKVAIKKLREDSNELAIATFLTSKELSQDPRNHTIPILDLFKKAGFAIEFMVMPLLSIFDEPPFSSVDEVIDFMKQTLEGLSFMHENGVAHRDCSYLNIMMDGANLYPRGFHPGASYLDYSGKRLASPRHRRNIRGVKYYFTDFGISSRFDDANNPCLVTGKDCQDKQLPELYQDEPYDPFLVDVFLLGNVFKRVLIERYDVLAFLAPLADAMTQRVSKSRPTAQACVQLLDNLIQQQSPRSLVRLIVSRDADRIKRFLCDVGSFKRELYSAIRDYMRSSRIESDEDDNLLFVAVARGREEKSRPVRRLEEDLFKSARLLDLANPDLFFVNEGQWDGCLIDRRIVEHFLEEGNGDIAIKDTERMARLFAEEYDDLGHNITATIGVLPCCGFSSSQPEYHDFVFRLPPNCRVPLTLRRLLLQEPYHSLDDRIRFSIKLASAVLVVHSLGILHKDIRPDSIVLLRSATSHRASRTLGDPFLVSFNQFRFQSSRSIPLTQADREGRSVLWQALYRHPRHLCTQRHVPSETRDDIFSLGICLLEIAVWKSLFAWNEEAGVLECDKAVVDFSDEKYFMGELADCESLDRELPYCRLRDLKTFAEEMVPITMGSAFKDIVVDCLTFGEEDPRIVDMAQRQKDNVAFLKNQSIKFVQRVLTKLKNLKLN</sequence>
<feature type="domain" description="Protein kinase" evidence="1">
    <location>
        <begin position="406"/>
        <end position="723"/>
    </location>
</feature>
<evidence type="ECO:0000259" key="1">
    <source>
        <dbReference type="PROSITE" id="PS50011"/>
    </source>
</evidence>
<dbReference type="GO" id="GO:0005524">
    <property type="term" value="F:ATP binding"/>
    <property type="evidence" value="ECO:0007669"/>
    <property type="project" value="InterPro"/>
</dbReference>
<evidence type="ECO:0000313" key="2">
    <source>
        <dbReference type="EMBL" id="OCB88194.1"/>
    </source>
</evidence>
<dbReference type="Pfam" id="PF00069">
    <property type="entry name" value="Pkinase"/>
    <property type="match status" value="1"/>
</dbReference>
<accession>A0A9Q5HY84</accession>
<keyword evidence="3" id="KW-1185">Reference proteome</keyword>
<organism evidence="2 3">
    <name type="scientific">Sanghuangporus baumii</name>
    <name type="common">Phellinus baumii</name>
    <dbReference type="NCBI Taxonomy" id="108892"/>
    <lineage>
        <taxon>Eukaryota</taxon>
        <taxon>Fungi</taxon>
        <taxon>Dikarya</taxon>
        <taxon>Basidiomycota</taxon>
        <taxon>Agaricomycotina</taxon>
        <taxon>Agaricomycetes</taxon>
        <taxon>Hymenochaetales</taxon>
        <taxon>Hymenochaetaceae</taxon>
        <taxon>Sanghuangporus</taxon>
    </lineage>
</organism>
<evidence type="ECO:0000313" key="3">
    <source>
        <dbReference type="Proteomes" id="UP000757232"/>
    </source>
</evidence>
<name>A0A9Q5HY84_SANBA</name>
<gene>
    <name evidence="2" type="ORF">A7U60_g4599</name>
</gene>
<dbReference type="Gene3D" id="1.10.510.10">
    <property type="entry name" value="Transferase(Phosphotransferase) domain 1"/>
    <property type="match status" value="2"/>
</dbReference>
<dbReference type="GO" id="GO:0004672">
    <property type="term" value="F:protein kinase activity"/>
    <property type="evidence" value="ECO:0007669"/>
    <property type="project" value="InterPro"/>
</dbReference>
<dbReference type="InterPro" id="IPR011009">
    <property type="entry name" value="Kinase-like_dom_sf"/>
</dbReference>
<dbReference type="InterPro" id="IPR000719">
    <property type="entry name" value="Prot_kinase_dom"/>
</dbReference>
<dbReference type="OrthoDB" id="5987198at2759"/>
<dbReference type="PANTHER" id="PTHR37542:SF3">
    <property type="entry name" value="PRION-INHIBITION AND PROPAGATION HELO DOMAIN-CONTAINING PROTEIN"/>
    <property type="match status" value="1"/>
</dbReference>